<dbReference type="EMBL" id="JACEON010000015">
    <property type="protein sequence ID" value="MBA4613022.1"/>
    <property type="molecule type" value="Genomic_DNA"/>
</dbReference>
<organism evidence="5 6">
    <name type="scientific">Stappia taiwanensis</name>
    <dbReference type="NCBI Taxonomy" id="992267"/>
    <lineage>
        <taxon>Bacteria</taxon>
        <taxon>Pseudomonadati</taxon>
        <taxon>Pseudomonadota</taxon>
        <taxon>Alphaproteobacteria</taxon>
        <taxon>Hyphomicrobiales</taxon>
        <taxon>Stappiaceae</taxon>
        <taxon>Stappia</taxon>
    </lineage>
</organism>
<dbReference type="GO" id="GO:0042884">
    <property type="term" value="P:microcin transport"/>
    <property type="evidence" value="ECO:0007669"/>
    <property type="project" value="TreeGrafter"/>
</dbReference>
<dbReference type="Gene3D" id="3.10.105.10">
    <property type="entry name" value="Dipeptide-binding Protein, Domain 3"/>
    <property type="match status" value="1"/>
</dbReference>
<dbReference type="PIRSF" id="PIRSF002741">
    <property type="entry name" value="MppA"/>
    <property type="match status" value="1"/>
</dbReference>
<dbReference type="GO" id="GO:0015833">
    <property type="term" value="P:peptide transport"/>
    <property type="evidence" value="ECO:0007669"/>
    <property type="project" value="TreeGrafter"/>
</dbReference>
<dbReference type="Pfam" id="PF00496">
    <property type="entry name" value="SBP_bac_5"/>
    <property type="match status" value="1"/>
</dbReference>
<evidence type="ECO:0000256" key="1">
    <source>
        <dbReference type="ARBA" id="ARBA00004418"/>
    </source>
</evidence>
<proteinExistence type="inferred from homology"/>
<sequence>MKKPMETSRRTLLQGVAAFSAANLLPLSVSRAQTQDAQAPAAATPADGTGPRHGLSVFGDLKYPADFQAFDYVDADAPKGGRMSFSAPSWGYNQNAQTFNSFNTFILKGDAPPRMELCFDSLMVRALDEPDAVYGLVAETVEVSADGNTYTFNLRPEARFHDDSPLTAEDVAFSLMTLKEEGHPSIRQIMGELAEAVVLAPHRLAVRFTGRQTRKVPLLVTGLPILSKAYYTRYDFAQTTLTPPLSSGPYKVGRHEVGRYVEYQRVEDWWAKDLPAVRGMFNFDRVRLEFFRDRQVGFEAFKKGVMTFQEEFTARVWATEYNFPAVLDGRVVRREFPDRRPAGGQGWFMNTRRALFADPLVRRAIGYGFDFEWSNKALFFGAYHRTQSFFQNSPMLATGLPTPAELALLEPLRAQLPEAAFGEAVLAPVSDGSGQDRAMLREANRLLRAAGCTRDGKVLLRPDGEPFTFEIMSNSPSFERVALPFVKNLERLGIAATFRVVDPAQYQARLNDYDFDMASRRFALSPTLGEEIREMWSSAAADIPGSGNLAGISSPAVDALIEAVLQATSREEMTTAARALDRVLRAGYYWVPHWYKPVHTVALWDVFGMPEASPAYDFRPELHWWFDKEKAERIGVRG</sequence>
<reference evidence="5 6" key="1">
    <citation type="submission" date="2020-07" db="EMBL/GenBank/DDBJ databases">
        <authorList>
            <person name="Li M."/>
        </authorList>
    </citation>
    <scope>NUCLEOTIDE SEQUENCE [LARGE SCALE GENOMIC DNA]</scope>
    <source>
        <strain evidence="5 6">DSM 23284</strain>
    </source>
</reference>
<dbReference type="PROSITE" id="PS51318">
    <property type="entry name" value="TAT"/>
    <property type="match status" value="1"/>
</dbReference>
<dbReference type="GO" id="GO:1904680">
    <property type="term" value="F:peptide transmembrane transporter activity"/>
    <property type="evidence" value="ECO:0007669"/>
    <property type="project" value="TreeGrafter"/>
</dbReference>
<dbReference type="GO" id="GO:0043190">
    <property type="term" value="C:ATP-binding cassette (ABC) transporter complex"/>
    <property type="evidence" value="ECO:0007669"/>
    <property type="project" value="InterPro"/>
</dbReference>
<accession>A0A838XRT0</accession>
<dbReference type="SUPFAM" id="SSF53850">
    <property type="entry name" value="Periplasmic binding protein-like II"/>
    <property type="match status" value="1"/>
</dbReference>
<keyword evidence="3" id="KW-0732">Signal</keyword>
<dbReference type="CDD" id="cd08497">
    <property type="entry name" value="MbnE-like"/>
    <property type="match status" value="1"/>
</dbReference>
<dbReference type="InterPro" id="IPR006311">
    <property type="entry name" value="TAT_signal"/>
</dbReference>
<name>A0A838XRT0_9HYPH</name>
<dbReference type="InterPro" id="IPR039424">
    <property type="entry name" value="SBP_5"/>
</dbReference>
<dbReference type="PANTHER" id="PTHR30290:SF64">
    <property type="entry name" value="ABC TRANSPORTER PERIPLASMIC BINDING PROTEIN"/>
    <property type="match status" value="1"/>
</dbReference>
<dbReference type="AlphaFoldDB" id="A0A838XRT0"/>
<dbReference type="InterPro" id="IPR000914">
    <property type="entry name" value="SBP_5_dom"/>
</dbReference>
<dbReference type="InterPro" id="IPR030678">
    <property type="entry name" value="Peptide/Ni-bd"/>
</dbReference>
<dbReference type="GO" id="GO:0030288">
    <property type="term" value="C:outer membrane-bounded periplasmic space"/>
    <property type="evidence" value="ECO:0007669"/>
    <property type="project" value="TreeGrafter"/>
</dbReference>
<evidence type="ECO:0000313" key="6">
    <source>
        <dbReference type="Proteomes" id="UP000559404"/>
    </source>
</evidence>
<evidence type="ECO:0000256" key="2">
    <source>
        <dbReference type="ARBA" id="ARBA00005695"/>
    </source>
</evidence>
<comment type="similarity">
    <text evidence="2">Belongs to the bacterial solute-binding protein 5 family.</text>
</comment>
<evidence type="ECO:0000259" key="4">
    <source>
        <dbReference type="Pfam" id="PF00496"/>
    </source>
</evidence>
<comment type="caution">
    <text evidence="5">The sequence shown here is derived from an EMBL/GenBank/DDBJ whole genome shotgun (WGS) entry which is preliminary data.</text>
</comment>
<evidence type="ECO:0000313" key="5">
    <source>
        <dbReference type="EMBL" id="MBA4613022.1"/>
    </source>
</evidence>
<protein>
    <submittedName>
        <fullName evidence="5">ABC transporter substrate-binding protein</fullName>
    </submittedName>
</protein>
<evidence type="ECO:0000256" key="3">
    <source>
        <dbReference type="ARBA" id="ARBA00022729"/>
    </source>
</evidence>
<dbReference type="PANTHER" id="PTHR30290">
    <property type="entry name" value="PERIPLASMIC BINDING COMPONENT OF ABC TRANSPORTER"/>
    <property type="match status" value="1"/>
</dbReference>
<dbReference type="RefSeq" id="WP_181761222.1">
    <property type="nucleotide sequence ID" value="NZ_BMCR01000007.1"/>
</dbReference>
<keyword evidence="6" id="KW-1185">Reference proteome</keyword>
<feature type="domain" description="Solute-binding protein family 5" evidence="4">
    <location>
        <begin position="133"/>
        <end position="538"/>
    </location>
</feature>
<reference evidence="5 6" key="2">
    <citation type="submission" date="2020-08" db="EMBL/GenBank/DDBJ databases">
        <title>Stappia taiwanensis sp. nov., isolated from a coastal thermal spring.</title>
        <authorList>
            <person name="Kampfer P."/>
        </authorList>
    </citation>
    <scope>NUCLEOTIDE SEQUENCE [LARGE SCALE GENOMIC DNA]</scope>
    <source>
        <strain evidence="5 6">DSM 23284</strain>
    </source>
</reference>
<gene>
    <name evidence="5" type="ORF">H1W37_15275</name>
</gene>
<comment type="subcellular location">
    <subcellularLocation>
        <location evidence="1">Periplasm</location>
    </subcellularLocation>
</comment>
<dbReference type="Proteomes" id="UP000559404">
    <property type="component" value="Unassembled WGS sequence"/>
</dbReference>
<dbReference type="Gene3D" id="3.40.190.10">
    <property type="entry name" value="Periplasmic binding protein-like II"/>
    <property type="match status" value="1"/>
</dbReference>